<reference evidence="2" key="1">
    <citation type="journal article" date="2020" name="Stud. Mycol.">
        <title>101 Dothideomycetes genomes: a test case for predicting lifestyles and emergence of pathogens.</title>
        <authorList>
            <person name="Haridas S."/>
            <person name="Albert R."/>
            <person name="Binder M."/>
            <person name="Bloem J."/>
            <person name="Labutti K."/>
            <person name="Salamov A."/>
            <person name="Andreopoulos B."/>
            <person name="Baker S."/>
            <person name="Barry K."/>
            <person name="Bills G."/>
            <person name="Bluhm B."/>
            <person name="Cannon C."/>
            <person name="Castanera R."/>
            <person name="Culley D."/>
            <person name="Daum C."/>
            <person name="Ezra D."/>
            <person name="Gonzalez J."/>
            <person name="Henrissat B."/>
            <person name="Kuo A."/>
            <person name="Liang C."/>
            <person name="Lipzen A."/>
            <person name="Lutzoni F."/>
            <person name="Magnuson J."/>
            <person name="Mondo S."/>
            <person name="Nolan M."/>
            <person name="Ohm R."/>
            <person name="Pangilinan J."/>
            <person name="Park H.-J."/>
            <person name="Ramirez L."/>
            <person name="Alfaro M."/>
            <person name="Sun H."/>
            <person name="Tritt A."/>
            <person name="Yoshinaga Y."/>
            <person name="Zwiers L.-H."/>
            <person name="Turgeon B."/>
            <person name="Goodwin S."/>
            <person name="Spatafora J."/>
            <person name="Crous P."/>
            <person name="Grigoriev I."/>
        </authorList>
    </citation>
    <scope>NUCLEOTIDE SEQUENCE</scope>
    <source>
        <strain evidence="2">CBS 122367</strain>
    </source>
</reference>
<feature type="region of interest" description="Disordered" evidence="1">
    <location>
        <begin position="140"/>
        <end position="160"/>
    </location>
</feature>
<evidence type="ECO:0000313" key="3">
    <source>
        <dbReference type="Proteomes" id="UP000799291"/>
    </source>
</evidence>
<proteinExistence type="predicted"/>
<name>A0A6G1J3J6_9PLEO</name>
<organism evidence="2 3">
    <name type="scientific">Lentithecium fluviatile CBS 122367</name>
    <dbReference type="NCBI Taxonomy" id="1168545"/>
    <lineage>
        <taxon>Eukaryota</taxon>
        <taxon>Fungi</taxon>
        <taxon>Dikarya</taxon>
        <taxon>Ascomycota</taxon>
        <taxon>Pezizomycotina</taxon>
        <taxon>Dothideomycetes</taxon>
        <taxon>Pleosporomycetidae</taxon>
        <taxon>Pleosporales</taxon>
        <taxon>Massarineae</taxon>
        <taxon>Lentitheciaceae</taxon>
        <taxon>Lentithecium</taxon>
    </lineage>
</organism>
<sequence length="160" mass="17486">MCCPVVVQSGDSPAGHQNLIMGNLSLVHKLISGLLIAQSPVRVREKRMGLHEIQTELAPATQMLSTRDKPYHWTARRPNLKLVMQNPTPSTPLVPLTEQSRAKTAIPSLVHVAPSPLPAVFGRLCGELFVRPATIAAMKMTKETRPRGSPEARVQSEQSV</sequence>
<gene>
    <name evidence="2" type="ORF">K458DRAFT_403751</name>
</gene>
<keyword evidence="3" id="KW-1185">Reference proteome</keyword>
<evidence type="ECO:0000313" key="2">
    <source>
        <dbReference type="EMBL" id="KAF2684783.1"/>
    </source>
</evidence>
<feature type="compositionally biased region" description="Basic and acidic residues" evidence="1">
    <location>
        <begin position="140"/>
        <end position="150"/>
    </location>
</feature>
<dbReference type="Proteomes" id="UP000799291">
    <property type="component" value="Unassembled WGS sequence"/>
</dbReference>
<dbReference type="EMBL" id="MU005580">
    <property type="protein sequence ID" value="KAF2684783.1"/>
    <property type="molecule type" value="Genomic_DNA"/>
</dbReference>
<accession>A0A6G1J3J6</accession>
<dbReference type="AlphaFoldDB" id="A0A6G1J3J6"/>
<protein>
    <submittedName>
        <fullName evidence="2">Uncharacterized protein</fullName>
    </submittedName>
</protein>
<evidence type="ECO:0000256" key="1">
    <source>
        <dbReference type="SAM" id="MobiDB-lite"/>
    </source>
</evidence>